<keyword evidence="1" id="KW-1133">Transmembrane helix</keyword>
<gene>
    <name evidence="2" type="ORF">D6T69_12525</name>
</gene>
<organism evidence="2 3">
    <name type="scientific">Tenacibaculum singaporense</name>
    <dbReference type="NCBI Taxonomy" id="2358479"/>
    <lineage>
        <taxon>Bacteria</taxon>
        <taxon>Pseudomonadati</taxon>
        <taxon>Bacteroidota</taxon>
        <taxon>Flavobacteriia</taxon>
        <taxon>Flavobacteriales</taxon>
        <taxon>Flavobacteriaceae</taxon>
        <taxon>Tenacibaculum</taxon>
    </lineage>
</organism>
<dbReference type="Proteomes" id="UP000274593">
    <property type="component" value="Chromosome"/>
</dbReference>
<keyword evidence="1" id="KW-0472">Membrane</keyword>
<dbReference type="KEGG" id="tsig:D6T69_12525"/>
<keyword evidence="3" id="KW-1185">Reference proteome</keyword>
<reference evidence="2 3" key="1">
    <citation type="submission" date="2018-09" db="EMBL/GenBank/DDBJ databases">
        <title>Insights into the microbiota of Asian seabass (Lates calcarifer) with tenacibaculosis symptoms and description of sp. nov. Tenacibaculum singaporense.</title>
        <authorList>
            <person name="Miyake S."/>
            <person name="Soh M."/>
            <person name="Azman M.N."/>
            <person name="Ngoh S.Y."/>
            <person name="Orban L."/>
        </authorList>
    </citation>
    <scope>NUCLEOTIDE SEQUENCE [LARGE SCALE GENOMIC DNA]</scope>
    <source>
        <strain evidence="2 3">DSM 106434</strain>
    </source>
</reference>
<evidence type="ECO:0000256" key="1">
    <source>
        <dbReference type="SAM" id="Phobius"/>
    </source>
</evidence>
<feature type="transmembrane region" description="Helical" evidence="1">
    <location>
        <begin position="6"/>
        <end position="24"/>
    </location>
</feature>
<evidence type="ECO:0000313" key="3">
    <source>
        <dbReference type="Proteomes" id="UP000274593"/>
    </source>
</evidence>
<accession>A0A3S8R947</accession>
<name>A0A3S8R947_9FLAO</name>
<protein>
    <submittedName>
        <fullName evidence="2">Uncharacterized protein</fullName>
    </submittedName>
</protein>
<dbReference type="EMBL" id="CP032548">
    <property type="protein sequence ID" value="AZJ36310.1"/>
    <property type="molecule type" value="Genomic_DNA"/>
</dbReference>
<keyword evidence="1" id="KW-0812">Transmembrane</keyword>
<dbReference type="RefSeq" id="WP_125068040.1">
    <property type="nucleotide sequence ID" value="NZ_CP032548.1"/>
</dbReference>
<sequence length="265" mass="31191">MEIFNNTWTYISPIIASFLTYIITIKSKKKDIDIEKSKKLNIVVSNLLDVWSYLDRLNTLSQINKVDLPIPMNMIPVLFSDSKLFNDASFKNLENSISLLKEYDPIVYYELSGIGSRFKEIKSNFILPFLHSKNQSSFNQKLSETYIKETIEEIEEYLISISKHIGYKAIKKIKKKIYIHPKSNIEDIKEDFTLSYYNTIIELIPENVKKPTLEEFKRELNSEETRKQFKEYMSTFSNINFNQLTSIIAEDPYISLEEMKDKLKL</sequence>
<evidence type="ECO:0000313" key="2">
    <source>
        <dbReference type="EMBL" id="AZJ36310.1"/>
    </source>
</evidence>
<dbReference type="AlphaFoldDB" id="A0A3S8R947"/>
<proteinExistence type="predicted"/>